<dbReference type="EMBL" id="CP136862">
    <property type="protein sequence ID" value="WOJ90103.1"/>
    <property type="molecule type" value="Genomic_DNA"/>
</dbReference>
<feature type="chain" id="PRO_5047352796" evidence="1">
    <location>
        <begin position="25"/>
        <end position="65"/>
    </location>
</feature>
<dbReference type="Proteomes" id="UP001626536">
    <property type="component" value="Chromosome"/>
</dbReference>
<evidence type="ECO:0000313" key="2">
    <source>
        <dbReference type="EMBL" id="WOJ90103.1"/>
    </source>
</evidence>
<protein>
    <submittedName>
        <fullName evidence="2">Uncharacterized protein</fullName>
    </submittedName>
</protein>
<feature type="signal peptide" evidence="1">
    <location>
        <begin position="1"/>
        <end position="24"/>
    </location>
</feature>
<evidence type="ECO:0000256" key="1">
    <source>
        <dbReference type="SAM" id="SignalP"/>
    </source>
</evidence>
<evidence type="ECO:0000313" key="3">
    <source>
        <dbReference type="Proteomes" id="UP001626536"/>
    </source>
</evidence>
<proteinExistence type="predicted"/>
<dbReference type="RefSeq" id="WP_407339550.1">
    <property type="nucleotide sequence ID" value="NZ_CP136862.1"/>
</dbReference>
<keyword evidence="1" id="KW-0732">Signal</keyword>
<reference evidence="2 3" key="1">
    <citation type="submission" date="2023-10" db="EMBL/GenBank/DDBJ databases">
        <title>Novel methanotroph of the genus Methylocapsa from a subarctic wetland.</title>
        <authorList>
            <person name="Belova S.E."/>
            <person name="Oshkin I.Y."/>
            <person name="Miroshnikov K."/>
            <person name="Dedysh S.N."/>
        </authorList>
    </citation>
    <scope>NUCLEOTIDE SEQUENCE [LARGE SCALE GENOMIC DNA]</scope>
    <source>
        <strain evidence="2 3">RX1</strain>
    </source>
</reference>
<keyword evidence="3" id="KW-1185">Reference proteome</keyword>
<sequence length="65" mass="6867">MAIGVALIVALTVASIGMNGAPSAAGIGVFINDRLPTQTLKLWEAPGARPEKRLGFMENTRNFLV</sequence>
<gene>
    <name evidence="2" type="ORF">RZS28_02010</name>
</gene>
<organism evidence="2 3">
    <name type="scientific">Methylocapsa polymorpha</name>
    <dbReference type="NCBI Taxonomy" id="3080828"/>
    <lineage>
        <taxon>Bacteria</taxon>
        <taxon>Pseudomonadati</taxon>
        <taxon>Pseudomonadota</taxon>
        <taxon>Alphaproteobacteria</taxon>
        <taxon>Hyphomicrobiales</taxon>
        <taxon>Beijerinckiaceae</taxon>
        <taxon>Methylocapsa</taxon>
    </lineage>
</organism>
<accession>A0ABZ0HSC0</accession>
<name>A0ABZ0HSC0_9HYPH</name>